<dbReference type="InterPro" id="IPR041588">
    <property type="entry name" value="Integrase_H2C2"/>
</dbReference>
<evidence type="ECO:0000256" key="2">
    <source>
        <dbReference type="SAM" id="SignalP"/>
    </source>
</evidence>
<comment type="caution">
    <text evidence="4">The sequence shown here is derived from an EMBL/GenBank/DDBJ whole genome shotgun (WGS) entry which is preliminary data.</text>
</comment>
<dbReference type="EMBL" id="JAUUTY010000004">
    <property type="protein sequence ID" value="KAK1653508.1"/>
    <property type="molecule type" value="Genomic_DNA"/>
</dbReference>
<dbReference type="AlphaFoldDB" id="A0AAD8WES6"/>
<feature type="chain" id="PRO_5042291818" description="Integrase zinc-binding domain-containing protein" evidence="2">
    <location>
        <begin position="29"/>
        <end position="151"/>
    </location>
</feature>
<reference evidence="4" key="1">
    <citation type="submission" date="2023-07" db="EMBL/GenBank/DDBJ databases">
        <title>A chromosome-level genome assembly of Lolium multiflorum.</title>
        <authorList>
            <person name="Chen Y."/>
            <person name="Copetti D."/>
            <person name="Kolliker R."/>
            <person name="Studer B."/>
        </authorList>
    </citation>
    <scope>NUCLEOTIDE SEQUENCE</scope>
    <source>
        <strain evidence="4">02402/16</strain>
        <tissue evidence="4">Leaf</tissue>
    </source>
</reference>
<protein>
    <recommendedName>
        <fullName evidence="3">Integrase zinc-binding domain-containing protein</fullName>
    </recommendedName>
</protein>
<gene>
    <name evidence="4" type="ORF">QYE76_071313</name>
</gene>
<sequence>MKMKMLILKNNLLLLLVVVLDVVTVVVALLNSDPAVSLHNRKTMFWESHVGGLMGHFGREKTLPMFTDHFYWPKMRRDVDRYKDGASIKRGEEEQLDVKLDKKTSYGRAREEREACAREEDDVQAGATPGPTGRHTGWPGLTSDPTGRHAG</sequence>
<feature type="compositionally biased region" description="Basic and acidic residues" evidence="1">
    <location>
        <begin position="102"/>
        <end position="118"/>
    </location>
</feature>
<evidence type="ECO:0000259" key="3">
    <source>
        <dbReference type="Pfam" id="PF17921"/>
    </source>
</evidence>
<dbReference type="Gene3D" id="1.10.340.70">
    <property type="match status" value="1"/>
</dbReference>
<evidence type="ECO:0000256" key="1">
    <source>
        <dbReference type="SAM" id="MobiDB-lite"/>
    </source>
</evidence>
<keyword evidence="2" id="KW-0732">Signal</keyword>
<dbReference type="Proteomes" id="UP001231189">
    <property type="component" value="Unassembled WGS sequence"/>
</dbReference>
<feature type="region of interest" description="Disordered" evidence="1">
    <location>
        <begin position="102"/>
        <end position="151"/>
    </location>
</feature>
<dbReference type="Pfam" id="PF17921">
    <property type="entry name" value="Integrase_H2C2"/>
    <property type="match status" value="1"/>
</dbReference>
<proteinExistence type="predicted"/>
<feature type="signal peptide" evidence="2">
    <location>
        <begin position="1"/>
        <end position="28"/>
    </location>
</feature>
<name>A0AAD8WES6_LOLMU</name>
<accession>A0AAD8WES6</accession>
<keyword evidence="5" id="KW-1185">Reference proteome</keyword>
<feature type="domain" description="Integrase zinc-binding" evidence="3">
    <location>
        <begin position="40"/>
        <end position="82"/>
    </location>
</feature>
<evidence type="ECO:0000313" key="4">
    <source>
        <dbReference type="EMBL" id="KAK1653508.1"/>
    </source>
</evidence>
<organism evidence="4 5">
    <name type="scientific">Lolium multiflorum</name>
    <name type="common">Italian ryegrass</name>
    <name type="synonym">Lolium perenne subsp. multiflorum</name>
    <dbReference type="NCBI Taxonomy" id="4521"/>
    <lineage>
        <taxon>Eukaryota</taxon>
        <taxon>Viridiplantae</taxon>
        <taxon>Streptophyta</taxon>
        <taxon>Embryophyta</taxon>
        <taxon>Tracheophyta</taxon>
        <taxon>Spermatophyta</taxon>
        <taxon>Magnoliopsida</taxon>
        <taxon>Liliopsida</taxon>
        <taxon>Poales</taxon>
        <taxon>Poaceae</taxon>
        <taxon>BOP clade</taxon>
        <taxon>Pooideae</taxon>
        <taxon>Poodae</taxon>
        <taxon>Poeae</taxon>
        <taxon>Poeae Chloroplast Group 2 (Poeae type)</taxon>
        <taxon>Loliodinae</taxon>
        <taxon>Loliinae</taxon>
        <taxon>Lolium</taxon>
    </lineage>
</organism>
<evidence type="ECO:0000313" key="5">
    <source>
        <dbReference type="Proteomes" id="UP001231189"/>
    </source>
</evidence>